<evidence type="ECO:0000313" key="2">
    <source>
        <dbReference type="Proteomes" id="UP000676169"/>
    </source>
</evidence>
<keyword evidence="2" id="KW-1185">Reference proteome</keyword>
<dbReference type="AlphaFoldDB" id="A0A975G7M0"/>
<proteinExistence type="predicted"/>
<name>A0A975G7M0_9BACT</name>
<reference evidence="1" key="1">
    <citation type="submission" date="2021-04" db="EMBL/GenBank/DDBJ databases">
        <title>Luteolibacter sp. 32A isolated from the skin of an Anderson's salamander (Ambystoma andersonii).</title>
        <authorList>
            <person name="Spergser J."/>
            <person name="Busse H.-J."/>
        </authorList>
    </citation>
    <scope>NUCLEOTIDE SEQUENCE</scope>
    <source>
        <strain evidence="1">32A</strain>
    </source>
</reference>
<dbReference type="Proteomes" id="UP000676169">
    <property type="component" value="Chromosome"/>
</dbReference>
<sequence>MKTSPGRFLLFLAILPCLSMAAYGEDLSHFRRAEIPRSEARLSELAGVREFRCDYELGRAIQGTLLIAERYKDGACIGRFRLARAKYDTSRNHRTGIISLGWQRDAERLVSVHDNGDMYSPWTARAVFPGFKPMDACYFTNSKPEARKPERQGGLGFELYPVMAICGERNRQIRYPESPDTRSFLAACGEAGASEAVIIYLYFSPSDEEPSAGFSNS</sequence>
<dbReference type="EMBL" id="CP073100">
    <property type="protein sequence ID" value="QUE50559.1"/>
    <property type="molecule type" value="Genomic_DNA"/>
</dbReference>
<dbReference type="KEGG" id="lamb:KBB96_17050"/>
<evidence type="ECO:0000313" key="1">
    <source>
        <dbReference type="EMBL" id="QUE50559.1"/>
    </source>
</evidence>
<dbReference type="RefSeq" id="WP_211630699.1">
    <property type="nucleotide sequence ID" value="NZ_CP073100.1"/>
</dbReference>
<accession>A0A975G7M0</accession>
<gene>
    <name evidence="1" type="ORF">KBB96_17050</name>
</gene>
<protein>
    <submittedName>
        <fullName evidence="1">Uncharacterized protein</fullName>
    </submittedName>
</protein>
<organism evidence="1 2">
    <name type="scientific">Luteolibacter ambystomatis</name>
    <dbReference type="NCBI Taxonomy" id="2824561"/>
    <lineage>
        <taxon>Bacteria</taxon>
        <taxon>Pseudomonadati</taxon>
        <taxon>Verrucomicrobiota</taxon>
        <taxon>Verrucomicrobiia</taxon>
        <taxon>Verrucomicrobiales</taxon>
        <taxon>Verrucomicrobiaceae</taxon>
        <taxon>Luteolibacter</taxon>
    </lineage>
</organism>